<proteinExistence type="predicted"/>
<dbReference type="OrthoDB" id="10554477at2759"/>
<dbReference type="Proteomes" id="UP000655225">
    <property type="component" value="Unassembled WGS sequence"/>
</dbReference>
<keyword evidence="2" id="KW-1185">Reference proteome</keyword>
<gene>
    <name evidence="1" type="ORF">HHK36_029374</name>
</gene>
<comment type="caution">
    <text evidence="1">The sequence shown here is derived from an EMBL/GenBank/DDBJ whole genome shotgun (WGS) entry which is preliminary data.</text>
</comment>
<protein>
    <submittedName>
        <fullName evidence="1">Uncharacterized protein</fullName>
    </submittedName>
</protein>
<dbReference type="AlphaFoldDB" id="A0A835D1Q9"/>
<name>A0A835D1Q9_TETSI</name>
<sequence>MRNFSSRRIAVAAAAFSFGLLLLAFYTVLHYDQHPLELRPVISERNNTFSLPNRRLLQRAAMEPNRIWGEKCSKSDIVVNQGPTAPNA</sequence>
<evidence type="ECO:0000313" key="1">
    <source>
        <dbReference type="EMBL" id="KAF8378041.1"/>
    </source>
</evidence>
<organism evidence="1 2">
    <name type="scientific">Tetracentron sinense</name>
    <name type="common">Spur-leaf</name>
    <dbReference type="NCBI Taxonomy" id="13715"/>
    <lineage>
        <taxon>Eukaryota</taxon>
        <taxon>Viridiplantae</taxon>
        <taxon>Streptophyta</taxon>
        <taxon>Embryophyta</taxon>
        <taxon>Tracheophyta</taxon>
        <taxon>Spermatophyta</taxon>
        <taxon>Magnoliopsida</taxon>
        <taxon>Trochodendrales</taxon>
        <taxon>Trochodendraceae</taxon>
        <taxon>Tetracentron</taxon>
    </lineage>
</organism>
<dbReference type="EMBL" id="JABCRI010000023">
    <property type="protein sequence ID" value="KAF8378041.1"/>
    <property type="molecule type" value="Genomic_DNA"/>
</dbReference>
<accession>A0A835D1Q9</accession>
<reference evidence="1 2" key="1">
    <citation type="submission" date="2020-04" db="EMBL/GenBank/DDBJ databases">
        <title>Plant Genome Project.</title>
        <authorList>
            <person name="Zhang R.-G."/>
        </authorList>
    </citation>
    <scope>NUCLEOTIDE SEQUENCE [LARGE SCALE GENOMIC DNA]</scope>
    <source>
        <strain evidence="1">YNK0</strain>
        <tissue evidence="1">Leaf</tissue>
    </source>
</reference>
<evidence type="ECO:0000313" key="2">
    <source>
        <dbReference type="Proteomes" id="UP000655225"/>
    </source>
</evidence>